<dbReference type="SMART" id="SM00595">
    <property type="entry name" value="MADF"/>
    <property type="match status" value="1"/>
</dbReference>
<organism evidence="2 3">
    <name type="scientific">Ceratosolen solmsi marchali</name>
    <dbReference type="NCBI Taxonomy" id="326594"/>
    <lineage>
        <taxon>Eukaryota</taxon>
        <taxon>Metazoa</taxon>
        <taxon>Ecdysozoa</taxon>
        <taxon>Arthropoda</taxon>
        <taxon>Hexapoda</taxon>
        <taxon>Insecta</taxon>
        <taxon>Pterygota</taxon>
        <taxon>Neoptera</taxon>
        <taxon>Endopterygota</taxon>
        <taxon>Hymenoptera</taxon>
        <taxon>Apocrita</taxon>
        <taxon>Proctotrupomorpha</taxon>
        <taxon>Chalcidoidea</taxon>
        <taxon>Agaonidae</taxon>
        <taxon>Agaoninae</taxon>
        <taxon>Ceratosolen</taxon>
    </lineage>
</organism>
<dbReference type="RefSeq" id="XP_011499285.1">
    <property type="nucleotide sequence ID" value="XM_011500983.1"/>
</dbReference>
<evidence type="ECO:0000313" key="3">
    <source>
        <dbReference type="RefSeq" id="XP_011499285.1"/>
    </source>
</evidence>
<keyword evidence="2" id="KW-1185">Reference proteome</keyword>
<dbReference type="KEGG" id="csol:105363316"/>
<protein>
    <submittedName>
        <fullName evidence="3">Uncharacterized protein LOC105363316</fullName>
    </submittedName>
</protein>
<reference evidence="3" key="1">
    <citation type="submission" date="2025-08" db="UniProtKB">
        <authorList>
            <consortium name="RefSeq"/>
        </authorList>
    </citation>
    <scope>IDENTIFICATION</scope>
</reference>
<dbReference type="PROSITE" id="PS51029">
    <property type="entry name" value="MADF"/>
    <property type="match status" value="1"/>
</dbReference>
<gene>
    <name evidence="3" type="primary">LOC105363316</name>
</gene>
<feature type="domain" description="MADF" evidence="1">
    <location>
        <begin position="26"/>
        <end position="126"/>
    </location>
</feature>
<evidence type="ECO:0000313" key="2">
    <source>
        <dbReference type="Proteomes" id="UP000695007"/>
    </source>
</evidence>
<accession>A0AAJ6YJQ2</accession>
<dbReference type="PANTHER" id="PTHR21505:SF8">
    <property type="entry name" value="DPT-YFP REPRESSOR BY OVEREXPRESSION, ISOFORM D-RELATED"/>
    <property type="match status" value="1"/>
</dbReference>
<proteinExistence type="predicted"/>
<dbReference type="Proteomes" id="UP000695007">
    <property type="component" value="Unplaced"/>
</dbReference>
<dbReference type="AlphaFoldDB" id="A0AAJ6YJQ2"/>
<dbReference type="InterPro" id="IPR006578">
    <property type="entry name" value="MADF-dom"/>
</dbReference>
<dbReference type="Pfam" id="PF10545">
    <property type="entry name" value="MADF_DNA_bdg"/>
    <property type="match status" value="1"/>
</dbReference>
<sequence>MSVEDEVQEMESKLSKLREGEKFLSEFIEIYQACPCLWKYSCRDYRNRFVKDRAYATLVDKMREVDPRADKNSVIRKINALRTAFRREYKKMRKSKVGVCNGQTRKRYTTSLWYYDLLKFVVEQQDTSDLSSGSAIGDWLDENGCEAPYVLVDEDEKIHDDASQSLMAFLEDTVHLLGVFRHLYYYGHMGR</sequence>
<name>A0AAJ6YJQ2_9HYME</name>
<dbReference type="PANTHER" id="PTHR21505">
    <property type="entry name" value="MADF DOMAIN-CONTAINING PROTEIN-RELATED"/>
    <property type="match status" value="1"/>
</dbReference>
<evidence type="ECO:0000259" key="1">
    <source>
        <dbReference type="PROSITE" id="PS51029"/>
    </source>
</evidence>
<dbReference type="GeneID" id="105363316"/>